<organism evidence="1 2">
    <name type="scientific">Leishmania martiniquensis</name>
    <dbReference type="NCBI Taxonomy" id="1580590"/>
    <lineage>
        <taxon>Eukaryota</taxon>
        <taxon>Discoba</taxon>
        <taxon>Euglenozoa</taxon>
        <taxon>Kinetoplastea</taxon>
        <taxon>Metakinetoplastina</taxon>
        <taxon>Trypanosomatida</taxon>
        <taxon>Trypanosomatidae</taxon>
        <taxon>Leishmaniinae</taxon>
        <taxon>Leishmania</taxon>
    </lineage>
</organism>
<reference evidence="2" key="1">
    <citation type="journal article" date="2021" name="Microbiol. Resour. Announc.">
        <title>LGAAP: Leishmaniinae Genome Assembly and Annotation Pipeline.</title>
        <authorList>
            <person name="Almutairi H."/>
            <person name="Urbaniak M.D."/>
            <person name="Bates M.D."/>
            <person name="Jariyapan N."/>
            <person name="Kwakye-Nuako G."/>
            <person name="Thomaz-Soccol V."/>
            <person name="Al-Salem W.S."/>
            <person name="Dillon R.J."/>
            <person name="Bates P.A."/>
            <person name="Gatherer D."/>
        </authorList>
    </citation>
    <scope>NUCLEOTIDE SEQUENCE [LARGE SCALE GENOMIC DNA]</scope>
</reference>
<comment type="caution">
    <text evidence="1">The sequence shown here is derived from an EMBL/GenBank/DDBJ whole genome shotgun (WGS) entry which is preliminary data.</text>
</comment>
<dbReference type="Proteomes" id="UP000673552">
    <property type="component" value="Unassembled WGS sequence"/>
</dbReference>
<dbReference type="GeneID" id="92510917"/>
<reference evidence="2" key="2">
    <citation type="journal article" date="2021" name="Sci. Data">
        <title>Chromosome-scale genome sequencing, assembly and annotation of six genomes from subfamily Leishmaniinae.</title>
        <authorList>
            <person name="Almutairi H."/>
            <person name="Urbaniak M.D."/>
            <person name="Bates M.D."/>
            <person name="Jariyapan N."/>
            <person name="Kwakye-Nuako G."/>
            <person name="Thomaz Soccol V."/>
            <person name="Al-Salem W.S."/>
            <person name="Dillon R.J."/>
            <person name="Bates P.A."/>
            <person name="Gatherer D."/>
        </authorList>
    </citation>
    <scope>NUCLEOTIDE SEQUENCE [LARGE SCALE GENOMIC DNA]</scope>
</reference>
<evidence type="ECO:0000313" key="2">
    <source>
        <dbReference type="Proteomes" id="UP000673552"/>
    </source>
</evidence>
<sequence length="282" mass="32236">MSPEEGTVRRRVRRLATMGEYELADGLVQSDREQREMTLSTAFKELERDGAQQWNSLRRAEAQCLLQQQRAALQEERAHSERILCSQVEQCRADEEELTRFVTSETVKLSTMPIAVPREVLVLQQQETQLRWEGSFGAAAQRRDDAARLERELLDASLSSRSSLLGQRITRQATALLTREAIVREKNDASVAALHEKHSRHRRRTAAQLRHVEDGMLAAQRRVYRRMQETCARDGASSATRIKTQRGAALERRVYGDEYRLPSLCELYGSLMESRPSTSPAR</sequence>
<dbReference type="KEGG" id="lmat:92510917"/>
<evidence type="ECO:0000313" key="1">
    <source>
        <dbReference type="EMBL" id="KAG5466602.1"/>
    </source>
</evidence>
<proteinExistence type="predicted"/>
<dbReference type="RefSeq" id="XP_067174510.1">
    <property type="nucleotide sequence ID" value="XM_067318405.1"/>
</dbReference>
<name>A0A836FPF5_9TRYP</name>
<protein>
    <submittedName>
        <fullName evidence="1">Uncharacterized protein</fullName>
    </submittedName>
</protein>
<dbReference type="OrthoDB" id="265358at2759"/>
<dbReference type="EMBL" id="JAFEUZ010000035">
    <property type="protein sequence ID" value="KAG5466602.1"/>
    <property type="molecule type" value="Genomic_DNA"/>
</dbReference>
<keyword evidence="2" id="KW-1185">Reference proteome</keyword>
<gene>
    <name evidence="1" type="ORF">LSCM1_00767</name>
</gene>
<dbReference type="AlphaFoldDB" id="A0A836FPF5"/>
<accession>A0A836FPF5</accession>